<dbReference type="Gene3D" id="1.10.10.60">
    <property type="entry name" value="Homeodomain-like"/>
    <property type="match status" value="1"/>
</dbReference>
<dbReference type="Gene3D" id="1.10.10.10">
    <property type="entry name" value="Winged helix-like DNA-binding domain superfamily/Winged helix DNA-binding domain"/>
    <property type="match status" value="1"/>
</dbReference>
<dbReference type="InterPro" id="IPR007526">
    <property type="entry name" value="SWIRM"/>
</dbReference>
<dbReference type="GO" id="GO:0008270">
    <property type="term" value="F:zinc ion binding"/>
    <property type="evidence" value="ECO:0007669"/>
    <property type="project" value="UniProtKB-KW"/>
</dbReference>
<dbReference type="InterPro" id="IPR043145">
    <property type="entry name" value="Znf_ZZ_sf"/>
</dbReference>
<dbReference type="SMART" id="SM00291">
    <property type="entry name" value="ZnF_ZZ"/>
    <property type="match status" value="1"/>
</dbReference>
<dbReference type="Pfam" id="PF00569">
    <property type="entry name" value="ZZ"/>
    <property type="match status" value="1"/>
</dbReference>
<dbReference type="Proteomes" id="UP001530400">
    <property type="component" value="Unassembled WGS sequence"/>
</dbReference>
<dbReference type="Pfam" id="PF22941">
    <property type="entry name" value="TADA2A-like_3rd"/>
    <property type="match status" value="1"/>
</dbReference>
<evidence type="ECO:0000259" key="7">
    <source>
        <dbReference type="PROSITE" id="PS50090"/>
    </source>
</evidence>
<dbReference type="PROSITE" id="PS01357">
    <property type="entry name" value="ZF_ZZ_1"/>
    <property type="match status" value="1"/>
</dbReference>
<protein>
    <recommendedName>
        <fullName evidence="12">Transcriptional adapter</fullName>
    </recommendedName>
</protein>
<feature type="compositionally biased region" description="Polar residues" evidence="6">
    <location>
        <begin position="783"/>
        <end position="797"/>
    </location>
</feature>
<feature type="region of interest" description="Disordered" evidence="6">
    <location>
        <begin position="1"/>
        <end position="46"/>
    </location>
</feature>
<evidence type="ECO:0000313" key="10">
    <source>
        <dbReference type="EMBL" id="KAL3767665.1"/>
    </source>
</evidence>
<keyword evidence="3" id="KW-0862">Zinc</keyword>
<evidence type="ECO:0000259" key="9">
    <source>
        <dbReference type="PROSITE" id="PS50934"/>
    </source>
</evidence>
<evidence type="ECO:0000256" key="1">
    <source>
        <dbReference type="ARBA" id="ARBA00022723"/>
    </source>
</evidence>
<evidence type="ECO:0000256" key="3">
    <source>
        <dbReference type="ARBA" id="ARBA00022833"/>
    </source>
</evidence>
<dbReference type="InterPro" id="IPR000433">
    <property type="entry name" value="Znf_ZZ"/>
</dbReference>
<dbReference type="PROSITE" id="PS50135">
    <property type="entry name" value="ZF_ZZ_2"/>
    <property type="match status" value="1"/>
</dbReference>
<evidence type="ECO:0000256" key="2">
    <source>
        <dbReference type="ARBA" id="ARBA00022771"/>
    </source>
</evidence>
<dbReference type="SUPFAM" id="SSF57850">
    <property type="entry name" value="RING/U-box"/>
    <property type="match status" value="1"/>
</dbReference>
<feature type="region of interest" description="Disordered" evidence="6">
    <location>
        <begin position="757"/>
        <end position="814"/>
    </location>
</feature>
<dbReference type="CDD" id="cd00167">
    <property type="entry name" value="SANT"/>
    <property type="match status" value="1"/>
</dbReference>
<dbReference type="InterPro" id="IPR055141">
    <property type="entry name" value="TADA2A_B-like_dom"/>
</dbReference>
<dbReference type="EMBL" id="JALLPJ020001360">
    <property type="protein sequence ID" value="KAL3767665.1"/>
    <property type="molecule type" value="Genomic_DNA"/>
</dbReference>
<dbReference type="AlphaFoldDB" id="A0ABD3MUP8"/>
<dbReference type="InterPro" id="IPR001005">
    <property type="entry name" value="SANT/Myb"/>
</dbReference>
<evidence type="ECO:0000256" key="5">
    <source>
        <dbReference type="SAM" id="Coils"/>
    </source>
</evidence>
<proteinExistence type="predicted"/>
<accession>A0ABD3MUP8</accession>
<gene>
    <name evidence="10" type="ORF">ACHAWO_004367</name>
</gene>
<feature type="domain" description="Myb-like" evidence="7">
    <location>
        <begin position="340"/>
        <end position="398"/>
    </location>
</feature>
<feature type="compositionally biased region" description="Basic and acidic residues" evidence="6">
    <location>
        <begin position="209"/>
        <end position="288"/>
    </location>
</feature>
<feature type="coiled-coil region" evidence="5">
    <location>
        <begin position="705"/>
        <end position="732"/>
    </location>
</feature>
<feature type="region of interest" description="Disordered" evidence="6">
    <location>
        <begin position="100"/>
        <end position="141"/>
    </location>
</feature>
<evidence type="ECO:0008006" key="12">
    <source>
        <dbReference type="Google" id="ProtNLM"/>
    </source>
</evidence>
<evidence type="ECO:0000256" key="4">
    <source>
        <dbReference type="PROSITE-ProRule" id="PRU00228"/>
    </source>
</evidence>
<feature type="domain" description="ZZ-type" evidence="8">
    <location>
        <begin position="50"/>
        <end position="106"/>
    </location>
</feature>
<dbReference type="FunFam" id="1.10.10.10:FF:000087">
    <property type="entry name" value="Transcriptional adapter 2"/>
    <property type="match status" value="1"/>
</dbReference>
<dbReference type="SMART" id="SM00717">
    <property type="entry name" value="SANT"/>
    <property type="match status" value="1"/>
</dbReference>
<dbReference type="PROSITE" id="PS50934">
    <property type="entry name" value="SWIRM"/>
    <property type="match status" value="1"/>
</dbReference>
<reference evidence="10 11" key="1">
    <citation type="submission" date="2024-10" db="EMBL/GenBank/DDBJ databases">
        <title>Updated reference genomes for cyclostephanoid diatoms.</title>
        <authorList>
            <person name="Roberts W.R."/>
            <person name="Alverson A.J."/>
        </authorList>
    </citation>
    <scope>NUCLEOTIDE SEQUENCE [LARGE SCALE GENOMIC DNA]</scope>
    <source>
        <strain evidence="10 11">AJA010-31</strain>
    </source>
</reference>
<dbReference type="PROSITE" id="PS50090">
    <property type="entry name" value="MYB_LIKE"/>
    <property type="match status" value="1"/>
</dbReference>
<name>A0ABD3MUP8_9STRA</name>
<dbReference type="SUPFAM" id="SSF46689">
    <property type="entry name" value="Homeodomain-like"/>
    <property type="match status" value="2"/>
</dbReference>
<keyword evidence="5" id="KW-0175">Coiled coil</keyword>
<dbReference type="PANTHER" id="PTHR12374">
    <property type="entry name" value="TRANSCRIPTIONAL ADAPTOR 2 ADA2 -RELATED"/>
    <property type="match status" value="1"/>
</dbReference>
<feature type="domain" description="SWIRM" evidence="9">
    <location>
        <begin position="800"/>
        <end position="896"/>
    </location>
</feature>
<dbReference type="InterPro" id="IPR036388">
    <property type="entry name" value="WH-like_DNA-bd_sf"/>
</dbReference>
<keyword evidence="11" id="KW-1185">Reference proteome</keyword>
<keyword evidence="2 4" id="KW-0863">Zinc-finger</keyword>
<evidence type="ECO:0000313" key="11">
    <source>
        <dbReference type="Proteomes" id="UP001530400"/>
    </source>
</evidence>
<dbReference type="InterPro" id="IPR009057">
    <property type="entry name" value="Homeodomain-like_sf"/>
</dbReference>
<evidence type="ECO:0000256" key="6">
    <source>
        <dbReference type="SAM" id="MobiDB-lite"/>
    </source>
</evidence>
<dbReference type="Pfam" id="PF00249">
    <property type="entry name" value="Myb_DNA-binding"/>
    <property type="match status" value="1"/>
</dbReference>
<evidence type="ECO:0000259" key="8">
    <source>
        <dbReference type="PROSITE" id="PS50135"/>
    </source>
</evidence>
<dbReference type="InterPro" id="IPR041983">
    <property type="entry name" value="ADA2-like_ZZ"/>
</dbReference>
<dbReference type="PANTHER" id="PTHR12374:SF20">
    <property type="entry name" value="TRANSCRIPTIONAL ADAPTER 2-ALPHA"/>
    <property type="match status" value="1"/>
</dbReference>
<feature type="region of interest" description="Disordered" evidence="6">
    <location>
        <begin position="209"/>
        <end position="329"/>
    </location>
</feature>
<comment type="caution">
    <text evidence="10">The sequence shown here is derived from an EMBL/GenBank/DDBJ whole genome shotgun (WGS) entry which is preliminary data.</text>
</comment>
<dbReference type="Gene3D" id="3.30.60.90">
    <property type="match status" value="1"/>
</dbReference>
<organism evidence="10 11">
    <name type="scientific">Cyclotella atomus</name>
    <dbReference type="NCBI Taxonomy" id="382360"/>
    <lineage>
        <taxon>Eukaryota</taxon>
        <taxon>Sar</taxon>
        <taxon>Stramenopiles</taxon>
        <taxon>Ochrophyta</taxon>
        <taxon>Bacillariophyta</taxon>
        <taxon>Coscinodiscophyceae</taxon>
        <taxon>Thalassiosirophycidae</taxon>
        <taxon>Stephanodiscales</taxon>
        <taxon>Stephanodiscaceae</taxon>
        <taxon>Cyclotella</taxon>
    </lineage>
</organism>
<dbReference type="CDD" id="cd02335">
    <property type="entry name" value="ZZ_ADA2"/>
    <property type="match status" value="1"/>
</dbReference>
<keyword evidence="1" id="KW-0479">Metal-binding</keyword>
<sequence length="900" mass="101345">MTKRAKKGNTAASASDAADENDGTNQTNHDEEENPKITPRDPVLLGPSPRGLYECDYCRADLTRSPRVRCATCPDFDLCLDCLATSDHVEMCKSRRDFQRMHRKQTAQQSGKATTEPAPKKRKGRPGRKRVEEEEEEDDPTILGYYHQGQWIPIFRHQATHEYVVADSTRYMLFPPFRGVRSEGGVEKRINLLGEKKDDADAVDVDGLDKKDVNEKTDASNDKDVQVCEDQKPDASTEASNEAKPESSREFKDENMAGSADKVKSSYADETKDGADKADADVEMKGADEPSTVDTAAVKSEEQQDEPSQENVGEHMPAPTKKSTKEQAKKPQFTLAEDLRNLWTIEEDLRLLDGILTCGLGNWPEIAEHVNGGNGDTPTGAVGGKTDKMCMERYLDDFMGRYGHIVPPYTMVPIEEEEKDIDSDVEIVGVSVPTSERKRLRRSYPASEEEDGPGFKKTRFRVVPTAEFERDSSVWRHQFIPNVPGIKRGDEVARDLWYRSEQTFVRQCSNATSQLDVEKIRQEFIEKRAKKIQGYEANVLPPRIEDLKSYPGSEMAGYMPRRQDFDVEHDNDAENLIADMEFAAEDSAADKDLKVEVIKIFNSKLDEREKRKKFILEKKLMNYRENQEQFQKLPADERHLIHRMRLFERFHSSEAHKTFVDNVLKAKRLRKEIAKLQTYRRLGITSLADAEKYELDKSRREYHKMAWLKKEAETKKAEAEAARQAKENASADLGMMGLDGGIGAAANQSLGIWKQYSQDSPSKRRRIDDGAESAADVTAVEQGESQPTESAGTQSETAEVEMKPASDSFALEDKPGFDMLSSKEKELCKRLQLLPQDYLAVKKALISKSLEAGIMGTSQKGKTFVTVDVSKSNDIIDFVLKAGWISSRPAVTSIALKEDS</sequence>